<evidence type="ECO:0000313" key="2">
    <source>
        <dbReference type="EMBL" id="MZQ85247.1"/>
    </source>
</evidence>
<gene>
    <name evidence="2" type="ORF">GQF01_24325</name>
</gene>
<proteinExistence type="predicted"/>
<evidence type="ECO:0000259" key="1">
    <source>
        <dbReference type="PROSITE" id="PS51272"/>
    </source>
</evidence>
<dbReference type="PROSITE" id="PS51272">
    <property type="entry name" value="SLH"/>
    <property type="match status" value="1"/>
</dbReference>
<organism evidence="2 3">
    <name type="scientific">Paenibacillus silvestris</name>
    <dbReference type="NCBI Taxonomy" id="2606219"/>
    <lineage>
        <taxon>Bacteria</taxon>
        <taxon>Bacillati</taxon>
        <taxon>Bacillota</taxon>
        <taxon>Bacilli</taxon>
        <taxon>Bacillales</taxon>
        <taxon>Paenibacillaceae</taxon>
        <taxon>Paenibacillus</taxon>
    </lineage>
</organism>
<dbReference type="Proteomes" id="UP000481087">
    <property type="component" value="Unassembled WGS sequence"/>
</dbReference>
<name>A0A6L8V4N3_9BACL</name>
<dbReference type="Pfam" id="PF00395">
    <property type="entry name" value="SLH"/>
    <property type="match status" value="1"/>
</dbReference>
<keyword evidence="3" id="KW-1185">Reference proteome</keyword>
<protein>
    <recommendedName>
        <fullName evidence="1">SLH domain-containing protein</fullName>
    </recommendedName>
</protein>
<dbReference type="InterPro" id="IPR001119">
    <property type="entry name" value="SLH_dom"/>
</dbReference>
<evidence type="ECO:0000313" key="3">
    <source>
        <dbReference type="Proteomes" id="UP000481087"/>
    </source>
</evidence>
<sequence length="347" mass="38558">MKKRFSILGITVLCAVSIGLNVMDSSAQSPSRFNDILQHWAESSILAAVQKKYVDGYEDGTFKPDTPISRAEFIKMVALATGEKVNKVNGDGWFQPYVDRLKEQGIIPDEFPERYNEPLQRYEMSILSVRSVDKTLKGSMVDSTRMGLIHGVSRTDLDVYGTSSRAQAITVIERILAAKNGEKLQVDKYAASAAEIAETGSNVGTMLGLKAREVGTEWPYGTGVTVKLNQLIIADPSDPDDPYMNLIKMSTFDNELDKTENVVVLANFTVKVEVAGVNNGELHPYQLLTLLDQTDQMLLAEQQLKRWIRFDEPQIQTGFVAFSRLRSSTINGFTFDILGKKVPMATM</sequence>
<reference evidence="2 3" key="1">
    <citation type="submission" date="2019-12" db="EMBL/GenBank/DDBJ databases">
        <title>Paenibacillus sp. nov. sp. isolated from soil.</title>
        <authorList>
            <person name="Kim J."/>
            <person name="Jeong S.E."/>
            <person name="Jung H.S."/>
            <person name="Jeon C.O."/>
        </authorList>
    </citation>
    <scope>NUCLEOTIDE SEQUENCE [LARGE SCALE GENOMIC DNA]</scope>
    <source>
        <strain evidence="2 3">5J-6</strain>
    </source>
</reference>
<comment type="caution">
    <text evidence="2">The sequence shown here is derived from an EMBL/GenBank/DDBJ whole genome shotgun (WGS) entry which is preliminary data.</text>
</comment>
<dbReference type="AlphaFoldDB" id="A0A6L8V4N3"/>
<dbReference type="RefSeq" id="WP_161409359.1">
    <property type="nucleotide sequence ID" value="NZ_WTUZ01000022.1"/>
</dbReference>
<dbReference type="EMBL" id="WTUZ01000022">
    <property type="protein sequence ID" value="MZQ85247.1"/>
    <property type="molecule type" value="Genomic_DNA"/>
</dbReference>
<feature type="domain" description="SLH" evidence="1">
    <location>
        <begin position="28"/>
        <end position="91"/>
    </location>
</feature>
<accession>A0A6L8V4N3</accession>